<proteinExistence type="predicted"/>
<keyword evidence="1" id="KW-1133">Transmembrane helix</keyword>
<dbReference type="RefSeq" id="WP_231034201.1">
    <property type="nucleotide sequence ID" value="NZ_JAJNGX010000006.1"/>
</dbReference>
<gene>
    <name evidence="2" type="ORF">JQX14_11370</name>
</gene>
<accession>A0A9Q2P180</accession>
<dbReference type="Proteomes" id="UP000809337">
    <property type="component" value="Unassembled WGS sequence"/>
</dbReference>
<dbReference type="AlphaFoldDB" id="A0A9Q2P180"/>
<evidence type="ECO:0000313" key="2">
    <source>
        <dbReference type="EMBL" id="MBM2355144.1"/>
    </source>
</evidence>
<feature type="transmembrane region" description="Helical" evidence="1">
    <location>
        <begin position="52"/>
        <end position="72"/>
    </location>
</feature>
<keyword evidence="1" id="KW-0472">Membrane</keyword>
<name>A0A9Q2P180_9RHOB</name>
<keyword evidence="1" id="KW-0812">Transmembrane</keyword>
<comment type="caution">
    <text evidence="2">The sequence shown here is derived from an EMBL/GenBank/DDBJ whole genome shotgun (WGS) entry which is preliminary data.</text>
</comment>
<evidence type="ECO:0000313" key="3">
    <source>
        <dbReference type="Proteomes" id="UP000809337"/>
    </source>
</evidence>
<evidence type="ECO:0000256" key="1">
    <source>
        <dbReference type="SAM" id="Phobius"/>
    </source>
</evidence>
<protein>
    <submittedName>
        <fullName evidence="2">Uncharacterized protein</fullName>
    </submittedName>
</protein>
<feature type="transmembrane region" description="Helical" evidence="1">
    <location>
        <begin position="87"/>
        <end position="109"/>
    </location>
</feature>
<reference evidence="2" key="1">
    <citation type="submission" date="2021-01" db="EMBL/GenBank/DDBJ databases">
        <title>Diatom-associated Roseobacters Show Island Model of Population Structure.</title>
        <authorList>
            <person name="Qu L."/>
            <person name="Feng X."/>
            <person name="Chen Y."/>
            <person name="Li L."/>
            <person name="Wang X."/>
            <person name="Hu Z."/>
            <person name="Wang H."/>
            <person name="Luo H."/>
        </authorList>
    </citation>
    <scope>NUCLEOTIDE SEQUENCE</scope>
    <source>
        <strain evidence="2">SM26-45</strain>
    </source>
</reference>
<organism evidence="2 3">
    <name type="scientific">Pseudosulfitobacter pseudonitzschiae</name>
    <dbReference type="NCBI Taxonomy" id="1402135"/>
    <lineage>
        <taxon>Bacteria</taxon>
        <taxon>Pseudomonadati</taxon>
        <taxon>Pseudomonadota</taxon>
        <taxon>Alphaproteobacteria</taxon>
        <taxon>Rhodobacterales</taxon>
        <taxon>Roseobacteraceae</taxon>
        <taxon>Pseudosulfitobacter</taxon>
    </lineage>
</organism>
<feature type="transmembrane region" description="Helical" evidence="1">
    <location>
        <begin position="148"/>
        <end position="169"/>
    </location>
</feature>
<sequence length="186" mass="20928">MIWRVLKGFFFAYESSETQRKRYAELAQANSLRTDLKSQYLIRALASSESQAATMLTHVSIMIGVTGVLLATGPEAETYELFLACELIGYLFLALLCIRCQLSVDAFLIKRARLALKTQTVGRTNLLAEQMTILGSDELQFRERILQVCIYSIYFLTFGLVLTVIYGMYIGQFGFVEFGKAELAKG</sequence>
<dbReference type="EMBL" id="JAFBWN010000006">
    <property type="protein sequence ID" value="MBM2355144.1"/>
    <property type="molecule type" value="Genomic_DNA"/>
</dbReference>